<dbReference type="SMART" id="SM00862">
    <property type="entry name" value="Trans_reg_C"/>
    <property type="match status" value="1"/>
</dbReference>
<evidence type="ECO:0000313" key="7">
    <source>
        <dbReference type="EMBL" id="OSQ52439.1"/>
    </source>
</evidence>
<dbReference type="InterPro" id="IPR016032">
    <property type="entry name" value="Sig_transdc_resp-reg_C-effctor"/>
</dbReference>
<dbReference type="SMART" id="SM00028">
    <property type="entry name" value="TPR"/>
    <property type="match status" value="5"/>
</dbReference>
<dbReference type="STRING" id="1123756.MGEO_03385"/>
<dbReference type="InterPro" id="IPR019734">
    <property type="entry name" value="TPR_rpt"/>
</dbReference>
<reference evidence="7 8" key="1">
    <citation type="submission" date="2014-03" db="EMBL/GenBank/DDBJ databases">
        <title>The draft genome sequence of Marivita geojedonensis KCTC 23882.</title>
        <authorList>
            <person name="Lai Q."/>
            <person name="Shao Z."/>
        </authorList>
    </citation>
    <scope>NUCLEOTIDE SEQUENCE [LARGE SCALE GENOMIC DNA]</scope>
    <source>
        <strain evidence="7 8">DPG-138</strain>
    </source>
</reference>
<evidence type="ECO:0000259" key="5">
    <source>
        <dbReference type="SMART" id="SM00862"/>
    </source>
</evidence>
<gene>
    <name evidence="7" type="ORF">MGEO_03385</name>
</gene>
<dbReference type="InterPro" id="IPR001867">
    <property type="entry name" value="OmpR/PhoB-type_DNA-bd"/>
</dbReference>
<evidence type="ECO:0008006" key="9">
    <source>
        <dbReference type="Google" id="ProtNLM"/>
    </source>
</evidence>
<keyword evidence="3" id="KW-0802">TPR repeat</keyword>
<dbReference type="RefSeq" id="WP_085635314.1">
    <property type="nucleotide sequence ID" value="NZ_JFKC01000002.1"/>
</dbReference>
<dbReference type="Gene3D" id="1.10.10.10">
    <property type="entry name" value="Winged helix-like DNA-binding domain superfamily/Winged helix DNA-binding domain"/>
    <property type="match status" value="1"/>
</dbReference>
<comment type="similarity">
    <text evidence="1">Belongs to the AfsR/DnrI/RedD regulatory family.</text>
</comment>
<dbReference type="Proteomes" id="UP000193926">
    <property type="component" value="Unassembled WGS sequence"/>
</dbReference>
<keyword evidence="8" id="KW-1185">Reference proteome</keyword>
<dbReference type="AlphaFoldDB" id="A0A1X4NP42"/>
<evidence type="ECO:0000313" key="8">
    <source>
        <dbReference type="Proteomes" id="UP000193926"/>
    </source>
</evidence>
<dbReference type="InterPro" id="IPR036388">
    <property type="entry name" value="WH-like_DNA-bd_sf"/>
</dbReference>
<dbReference type="PANTHER" id="PTHR35807">
    <property type="entry name" value="TRANSCRIPTIONAL REGULATOR REDD-RELATED"/>
    <property type="match status" value="1"/>
</dbReference>
<proteinExistence type="inferred from homology"/>
<feature type="region of interest" description="Disordered" evidence="4">
    <location>
        <begin position="248"/>
        <end position="270"/>
    </location>
</feature>
<organism evidence="7 8">
    <name type="scientific">Marivita geojedonensis</name>
    <dbReference type="NCBI Taxonomy" id="1123756"/>
    <lineage>
        <taxon>Bacteria</taxon>
        <taxon>Pseudomonadati</taxon>
        <taxon>Pseudomonadota</taxon>
        <taxon>Alphaproteobacteria</taxon>
        <taxon>Rhodobacterales</taxon>
        <taxon>Roseobacteraceae</taxon>
        <taxon>Marivita</taxon>
    </lineage>
</organism>
<dbReference type="GO" id="GO:0003677">
    <property type="term" value="F:DNA binding"/>
    <property type="evidence" value="ECO:0007669"/>
    <property type="project" value="UniProtKB-KW"/>
</dbReference>
<dbReference type="SUPFAM" id="SSF46894">
    <property type="entry name" value="C-terminal effector domain of the bipartite response regulators"/>
    <property type="match status" value="1"/>
</dbReference>
<dbReference type="InterPro" id="IPR051677">
    <property type="entry name" value="AfsR-DnrI-RedD_regulator"/>
</dbReference>
<feature type="repeat" description="TPR" evidence="3">
    <location>
        <begin position="500"/>
        <end position="533"/>
    </location>
</feature>
<dbReference type="PROSITE" id="PS50005">
    <property type="entry name" value="TPR"/>
    <property type="match status" value="1"/>
</dbReference>
<dbReference type="InterPro" id="IPR005158">
    <property type="entry name" value="BTAD"/>
</dbReference>
<evidence type="ECO:0000256" key="3">
    <source>
        <dbReference type="PROSITE-ProRule" id="PRU00339"/>
    </source>
</evidence>
<dbReference type="SUPFAM" id="SSF48452">
    <property type="entry name" value="TPR-like"/>
    <property type="match status" value="2"/>
</dbReference>
<dbReference type="Pfam" id="PF13181">
    <property type="entry name" value="TPR_8"/>
    <property type="match status" value="1"/>
</dbReference>
<evidence type="ECO:0000256" key="4">
    <source>
        <dbReference type="SAM" id="MobiDB-lite"/>
    </source>
</evidence>
<dbReference type="OrthoDB" id="54411at2"/>
<dbReference type="InterPro" id="IPR011990">
    <property type="entry name" value="TPR-like_helical_dom_sf"/>
</dbReference>
<dbReference type="SMART" id="SM01043">
    <property type="entry name" value="BTAD"/>
    <property type="match status" value="1"/>
</dbReference>
<evidence type="ECO:0000256" key="2">
    <source>
        <dbReference type="ARBA" id="ARBA00023125"/>
    </source>
</evidence>
<evidence type="ECO:0000259" key="6">
    <source>
        <dbReference type="SMART" id="SM01043"/>
    </source>
</evidence>
<keyword evidence="2" id="KW-0238">DNA-binding</keyword>
<dbReference type="GO" id="GO:0000160">
    <property type="term" value="P:phosphorelay signal transduction system"/>
    <property type="evidence" value="ECO:0007669"/>
    <property type="project" value="InterPro"/>
</dbReference>
<feature type="domain" description="OmpR/PhoB-type" evidence="5">
    <location>
        <begin position="29"/>
        <end position="100"/>
    </location>
</feature>
<protein>
    <recommendedName>
        <fullName evidence="9">Bacterial transcriptional activator domain-containing protein</fullName>
    </recommendedName>
</protein>
<dbReference type="Pfam" id="PF03704">
    <property type="entry name" value="BTAD"/>
    <property type="match status" value="1"/>
</dbReference>
<comment type="caution">
    <text evidence="7">The sequence shown here is derived from an EMBL/GenBank/DDBJ whole genome shotgun (WGS) entry which is preliminary data.</text>
</comment>
<dbReference type="EMBL" id="JFKC01000002">
    <property type="protein sequence ID" value="OSQ52439.1"/>
    <property type="molecule type" value="Genomic_DNA"/>
</dbReference>
<sequence>MQNRENPDDYLYCFRLIGAFSVTDAFGKNCPLPGRKDRAVLAFLAAHSGHPVARDRLVELVWPGSLEGAGRASLRQSLSTIRKALAHESILTVDRDTIMLNAGPIRTDIARLGIGDLKVSESEVAPIANGEMFLDDLSGISSEYDTWRATEQSRLSAVVAKSLISLAEEAEATQNFARAVSYLSQLSSLDPLNENAVRRLMRSQILVAQPNAAVQRYRRFESFLDKELGIRPEPETQDMFRHAMAQRSGHSGAARTEETPIPADVPEVGTPPTILVRPFRDLSADQSDTYFTDGLTEDVTIELGRFPGLRVMAPETGFAYRDTSVGAQEIAQEIGVRYILTCTVRRTSKRLRVSAQLLDANNNHLVWAERFDRELSELFDLQDDITASVVGAVAPQIEITEGLRASRAEITSMSLYDRALRAHHDLNIGKRNSGPEHVARAISAAEDILQEQPDMPQALLVLAWGHFYSFLCRWPPDPDLAKEQALDAAERLLGLEPNNVHALTVRGELRASLGQYEAALRDHRKALDINPNFTWTLFFMSICEALVGRPDEARAHAKRGLMLSPKSRDTGIAGAYLAMALASFSEDKLKDAIHWGELAIETQPKVPYRRLLVAACYGLLDRHDEAREHLEALNAFAPKFVSDFRAGCIDIFLDPKLDDLLREGLARL</sequence>
<feature type="domain" description="Bacterial transcriptional activator" evidence="6">
    <location>
        <begin position="107"/>
        <end position="244"/>
    </location>
</feature>
<dbReference type="Gene3D" id="1.25.40.10">
    <property type="entry name" value="Tetratricopeptide repeat domain"/>
    <property type="match status" value="2"/>
</dbReference>
<evidence type="ECO:0000256" key="1">
    <source>
        <dbReference type="ARBA" id="ARBA00005820"/>
    </source>
</evidence>
<dbReference type="GO" id="GO:0006355">
    <property type="term" value="P:regulation of DNA-templated transcription"/>
    <property type="evidence" value="ECO:0007669"/>
    <property type="project" value="InterPro"/>
</dbReference>
<accession>A0A1X4NP42</accession>
<name>A0A1X4NP42_9RHOB</name>